<dbReference type="Proteomes" id="UP000738325">
    <property type="component" value="Unassembled WGS sequence"/>
</dbReference>
<dbReference type="InterPro" id="IPR001841">
    <property type="entry name" value="Znf_RING"/>
</dbReference>
<dbReference type="InterPro" id="IPR013083">
    <property type="entry name" value="Znf_RING/FYVE/PHD"/>
</dbReference>
<dbReference type="Pfam" id="PF00240">
    <property type="entry name" value="ubiquitin"/>
    <property type="match status" value="1"/>
</dbReference>
<feature type="domain" description="Ubiquitin-like" evidence="2">
    <location>
        <begin position="85"/>
        <end position="160"/>
    </location>
</feature>
<dbReference type="GO" id="GO:0008270">
    <property type="term" value="F:zinc ion binding"/>
    <property type="evidence" value="ECO:0007669"/>
    <property type="project" value="UniProtKB-KW"/>
</dbReference>
<dbReference type="SUPFAM" id="SSF57850">
    <property type="entry name" value="RING/U-box"/>
    <property type="match status" value="1"/>
</dbReference>
<evidence type="ECO:0000259" key="3">
    <source>
        <dbReference type="PROSITE" id="PS50089"/>
    </source>
</evidence>
<dbReference type="AlphaFoldDB" id="A0A9P6RIQ0"/>
<gene>
    <name evidence="4" type="ORF">BGZ99_004848</name>
</gene>
<keyword evidence="1" id="KW-0863">Zinc-finger</keyword>
<keyword evidence="1" id="KW-0479">Metal-binding</keyword>
<dbReference type="PROSITE" id="PS50089">
    <property type="entry name" value="ZF_RING_2"/>
    <property type="match status" value="1"/>
</dbReference>
<protein>
    <submittedName>
        <fullName evidence="4">Uncharacterized protein</fullName>
    </submittedName>
</protein>
<dbReference type="Gene3D" id="3.30.40.10">
    <property type="entry name" value="Zinc/RING finger domain, C3HC4 (zinc finger)"/>
    <property type="match status" value="1"/>
</dbReference>
<reference evidence="4" key="1">
    <citation type="journal article" date="2020" name="Fungal Divers.">
        <title>Resolving the Mortierellaceae phylogeny through synthesis of multi-gene phylogenetics and phylogenomics.</title>
        <authorList>
            <person name="Vandepol N."/>
            <person name="Liber J."/>
            <person name="Desiro A."/>
            <person name="Na H."/>
            <person name="Kennedy M."/>
            <person name="Barry K."/>
            <person name="Grigoriev I.V."/>
            <person name="Miller A.N."/>
            <person name="O'Donnell K."/>
            <person name="Stajich J.E."/>
            <person name="Bonito G."/>
        </authorList>
    </citation>
    <scope>NUCLEOTIDE SEQUENCE</scope>
    <source>
        <strain evidence="4">REB-010B</strain>
    </source>
</reference>
<dbReference type="PROSITE" id="PS50053">
    <property type="entry name" value="UBIQUITIN_2"/>
    <property type="match status" value="1"/>
</dbReference>
<dbReference type="PRINTS" id="PR00348">
    <property type="entry name" value="UBIQUITIN"/>
</dbReference>
<dbReference type="InterPro" id="IPR000626">
    <property type="entry name" value="Ubiquitin-like_dom"/>
</dbReference>
<dbReference type="InterPro" id="IPR029071">
    <property type="entry name" value="Ubiquitin-like_domsf"/>
</dbReference>
<organism evidence="4 5">
    <name type="scientific">Dissophora globulifera</name>
    <dbReference type="NCBI Taxonomy" id="979702"/>
    <lineage>
        <taxon>Eukaryota</taxon>
        <taxon>Fungi</taxon>
        <taxon>Fungi incertae sedis</taxon>
        <taxon>Mucoromycota</taxon>
        <taxon>Mortierellomycotina</taxon>
        <taxon>Mortierellomycetes</taxon>
        <taxon>Mortierellales</taxon>
        <taxon>Mortierellaceae</taxon>
        <taxon>Dissophora</taxon>
    </lineage>
</organism>
<evidence type="ECO:0000313" key="5">
    <source>
        <dbReference type="Proteomes" id="UP000738325"/>
    </source>
</evidence>
<evidence type="ECO:0000313" key="4">
    <source>
        <dbReference type="EMBL" id="KAG0319908.1"/>
    </source>
</evidence>
<accession>A0A9P6RIQ0</accession>
<dbReference type="PANTHER" id="PTHR10666">
    <property type="entry name" value="UBIQUITIN"/>
    <property type="match status" value="1"/>
</dbReference>
<sequence>MATKLEVFIADEPGTQSVSVPFQDDEPIFFLIERISDCLDEKCEEIERRDLYVGGIRLEDQQQTMATYRIFGNAVTYRAEKRQLKRFFVRDLTGRTYYVNYHEHDTIEDIKHRIQEFKHYSPDDLKLTFHGTVLENSRTVADYHLQDGSTIGLKIELRGGGYAPAIGISFSDVSDTKSVRKQRFSKSAPPGRIVEPGANIECQCECTPRYRVICPKGTGLIELSQAKFTCPNCHQHNKIVPVTVGFTKCKYRFHGIRNTGEQYTSEWKEVPPEDCYQLFSASNQTTWKRLVIETAKLNEREVCTMCLVPLTVAKKLDCGHGYHEACHAKWKSSCPICRFNQHLLIC</sequence>
<dbReference type="EMBL" id="JAAAIP010000304">
    <property type="protein sequence ID" value="KAG0319908.1"/>
    <property type="molecule type" value="Genomic_DNA"/>
</dbReference>
<keyword evidence="5" id="KW-1185">Reference proteome</keyword>
<evidence type="ECO:0000256" key="1">
    <source>
        <dbReference type="PROSITE-ProRule" id="PRU00175"/>
    </source>
</evidence>
<name>A0A9P6RIQ0_9FUNG</name>
<proteinExistence type="predicted"/>
<evidence type="ECO:0000259" key="2">
    <source>
        <dbReference type="PROSITE" id="PS50053"/>
    </source>
</evidence>
<keyword evidence="1" id="KW-0862">Zinc</keyword>
<dbReference type="SMART" id="SM00213">
    <property type="entry name" value="UBQ"/>
    <property type="match status" value="2"/>
</dbReference>
<dbReference type="Gene3D" id="3.10.20.90">
    <property type="entry name" value="Phosphatidylinositol 3-kinase Catalytic Subunit, Chain A, domain 1"/>
    <property type="match status" value="1"/>
</dbReference>
<dbReference type="InterPro" id="IPR019956">
    <property type="entry name" value="Ubiquitin_dom"/>
</dbReference>
<dbReference type="OrthoDB" id="428577at2759"/>
<dbReference type="SUPFAM" id="SSF54236">
    <property type="entry name" value="Ubiquitin-like"/>
    <property type="match status" value="1"/>
</dbReference>
<dbReference type="InterPro" id="IPR050158">
    <property type="entry name" value="Ubiquitin_ubiquitin-like"/>
</dbReference>
<feature type="domain" description="RING-type" evidence="3">
    <location>
        <begin position="303"/>
        <end position="338"/>
    </location>
</feature>
<comment type="caution">
    <text evidence="4">The sequence shown here is derived from an EMBL/GenBank/DDBJ whole genome shotgun (WGS) entry which is preliminary data.</text>
</comment>